<evidence type="ECO:0000313" key="3">
    <source>
        <dbReference type="EMBL" id="TMQ69945.1"/>
    </source>
</evidence>
<reference evidence="3 4" key="1">
    <citation type="journal article" date="2019" name="Nat. Microbiol.">
        <title>Mediterranean grassland soil C-N compound turnover is dependent on rainfall and depth, and is mediated by genomically divergent microorganisms.</title>
        <authorList>
            <person name="Diamond S."/>
            <person name="Andeer P.F."/>
            <person name="Li Z."/>
            <person name="Crits-Christoph A."/>
            <person name="Burstein D."/>
            <person name="Anantharaman K."/>
            <person name="Lane K.R."/>
            <person name="Thomas B.C."/>
            <person name="Pan C."/>
            <person name="Northen T.R."/>
            <person name="Banfield J.F."/>
        </authorList>
    </citation>
    <scope>NUCLEOTIDE SEQUENCE [LARGE SCALE GENOMIC DNA]</scope>
    <source>
        <strain evidence="3">WS_11</strain>
    </source>
</reference>
<dbReference type="SUPFAM" id="SSF109604">
    <property type="entry name" value="HD-domain/PDEase-like"/>
    <property type="match status" value="1"/>
</dbReference>
<accession>A0A538U218</accession>
<dbReference type="PANTHER" id="PTHR43155">
    <property type="entry name" value="CYCLIC DI-GMP PHOSPHODIESTERASE PA4108-RELATED"/>
    <property type="match status" value="1"/>
</dbReference>
<comment type="caution">
    <text evidence="3">The sequence shown here is derived from an EMBL/GenBank/DDBJ whole genome shotgun (WGS) entry which is preliminary data.</text>
</comment>
<evidence type="ECO:0000313" key="4">
    <source>
        <dbReference type="Proteomes" id="UP000319771"/>
    </source>
</evidence>
<organism evidence="3 4">
    <name type="scientific">Eiseniibacteriota bacterium</name>
    <dbReference type="NCBI Taxonomy" id="2212470"/>
    <lineage>
        <taxon>Bacteria</taxon>
        <taxon>Candidatus Eiseniibacteriota</taxon>
    </lineage>
</organism>
<dbReference type="Proteomes" id="UP000319771">
    <property type="component" value="Unassembled WGS sequence"/>
</dbReference>
<protein>
    <submittedName>
        <fullName evidence="3">HD domain-containing protein</fullName>
    </submittedName>
</protein>
<dbReference type="CDD" id="cd00077">
    <property type="entry name" value="HDc"/>
    <property type="match status" value="1"/>
</dbReference>
<dbReference type="Pfam" id="PF13487">
    <property type="entry name" value="HD_5"/>
    <property type="match status" value="1"/>
</dbReference>
<evidence type="ECO:0000259" key="2">
    <source>
        <dbReference type="SMART" id="SM00471"/>
    </source>
</evidence>
<proteinExistence type="predicted"/>
<sequence length="489" mass="54602">MATPDLPLRPVDGLHPGRDQPDHDALGGQFLLRFSAVIRTAKTHDVSNQAFQRQLGDFLAILQTLFEEENEVALAAVADYFYLDGRRIKANASLMPVYHGLLGEFERRTLGGLRFLQGAHPAELERFFQLFMAAENPAIAETLPQAIEEARIEHVVTIPASEIDADDLSRQLTEQKEKTERGRARRIFWRAVLGTKKVLLRAQQTGRPDLRQAKRLVQPVVDSIMKHEYSIVGLTAVKDHDEYTYAHCVNVSILSVGIGQALGLPRQVLADLGVAGLVHDIGKLAVPGEVLRKPAKLLPEEWAMMKRHPLEGVKMTMRMPGLSMLTLDTMRVCLEHHMAFDRTGYPEVAQEWGQATLSRIVAVSDCFDAISAHRAYHRRPRSPFEALAYMLGPTRVSFDPAALWGLVRTVGLYPAGSVLQTDTGRLVLALSPNVEDPRRPFCRLLTDDDQNTLSPEQAEEWNPMPPTVRVVRVLKPEEFEVSATEQLAA</sequence>
<dbReference type="SMART" id="SM00471">
    <property type="entry name" value="HDc"/>
    <property type="match status" value="1"/>
</dbReference>
<dbReference type="AlphaFoldDB" id="A0A538U218"/>
<feature type="region of interest" description="Disordered" evidence="1">
    <location>
        <begin position="1"/>
        <end position="20"/>
    </location>
</feature>
<dbReference type="EMBL" id="VBPB01000265">
    <property type="protein sequence ID" value="TMQ69945.1"/>
    <property type="molecule type" value="Genomic_DNA"/>
</dbReference>
<feature type="domain" description="HD/PDEase" evidence="2">
    <location>
        <begin position="240"/>
        <end position="379"/>
    </location>
</feature>
<dbReference type="PANTHER" id="PTHR43155:SF2">
    <property type="entry name" value="CYCLIC DI-GMP PHOSPHODIESTERASE PA4108"/>
    <property type="match status" value="1"/>
</dbReference>
<dbReference type="InterPro" id="IPR003607">
    <property type="entry name" value="HD/PDEase_dom"/>
</dbReference>
<evidence type="ECO:0000256" key="1">
    <source>
        <dbReference type="SAM" id="MobiDB-lite"/>
    </source>
</evidence>
<gene>
    <name evidence="3" type="ORF">E6K81_13780</name>
</gene>
<name>A0A538U218_UNCEI</name>
<dbReference type="Gene3D" id="1.10.3210.10">
    <property type="entry name" value="Hypothetical protein af1432"/>
    <property type="match status" value="1"/>
</dbReference>